<keyword evidence="8" id="KW-0732">Signal</keyword>
<evidence type="ECO:0000313" key="9">
    <source>
        <dbReference type="EMBL" id="ASQ41640.1"/>
    </source>
</evidence>
<comment type="subcellular location">
    <subcellularLocation>
        <location evidence="1">Membrane</location>
        <topology evidence="1">Single-pass membrane protein</topology>
    </subcellularLocation>
</comment>
<evidence type="ECO:0000256" key="3">
    <source>
        <dbReference type="ARBA" id="ARBA00022448"/>
    </source>
</evidence>
<dbReference type="PANTHER" id="PTHR14132">
    <property type="entry name" value="SODIUM/POTASSIUM-TRANSPORTING ATPASE SUBUNIT GAMMA"/>
    <property type="match status" value="1"/>
</dbReference>
<evidence type="ECO:0000256" key="5">
    <source>
        <dbReference type="ARBA" id="ARBA00022989"/>
    </source>
</evidence>
<evidence type="ECO:0000256" key="2">
    <source>
        <dbReference type="ARBA" id="ARBA00005948"/>
    </source>
</evidence>
<accession>A0A6S4IR45</accession>
<dbReference type="EMBL" id="KX465092">
    <property type="protein sequence ID" value="ASQ41640.1"/>
    <property type="molecule type" value="mRNA"/>
</dbReference>
<dbReference type="GO" id="GO:0016020">
    <property type="term" value="C:membrane"/>
    <property type="evidence" value="ECO:0007669"/>
    <property type="project" value="UniProtKB-SubCell"/>
</dbReference>
<reference evidence="9" key="1">
    <citation type="submission" date="2016-06" db="EMBL/GenBank/DDBJ databases">
        <title>Comparisons of gene expression patterns between branchial FXYD proteins and Na+-K+-ATPase in euryhaline milkfish, Chanos chanos, following salinity changes.</title>
        <authorList>
            <person name="Yang Y.-C."/>
            <person name="Yang W.-K."/>
            <person name="Tang C.-H."/>
            <person name="Lee T.-H."/>
        </authorList>
    </citation>
    <scope>NUCLEOTIDE SEQUENCE</scope>
</reference>
<keyword evidence="7 8" id="KW-0472">Membrane</keyword>
<feature type="transmembrane region" description="Helical" evidence="8">
    <location>
        <begin position="32"/>
        <end position="53"/>
    </location>
</feature>
<dbReference type="GO" id="GO:0006811">
    <property type="term" value="P:monoatomic ion transport"/>
    <property type="evidence" value="ECO:0007669"/>
    <property type="project" value="UniProtKB-KW"/>
</dbReference>
<dbReference type="AlphaFoldDB" id="A0A6S4IR45"/>
<feature type="chain" id="PRO_5028519878" description="FXYD domain-containing ion transport regulator" evidence="8">
    <location>
        <begin position="23"/>
        <end position="69"/>
    </location>
</feature>
<dbReference type="GO" id="GO:0017080">
    <property type="term" value="F:sodium channel regulator activity"/>
    <property type="evidence" value="ECO:0007669"/>
    <property type="project" value="TreeGrafter"/>
</dbReference>
<protein>
    <recommendedName>
        <fullName evidence="8">FXYD domain-containing ion transport regulator</fullName>
    </recommendedName>
</protein>
<dbReference type="InterPro" id="IPR047297">
    <property type="entry name" value="FXYD_motif"/>
</dbReference>
<feature type="signal peptide" evidence="8">
    <location>
        <begin position="1"/>
        <end position="22"/>
    </location>
</feature>
<evidence type="ECO:0000256" key="6">
    <source>
        <dbReference type="ARBA" id="ARBA00023065"/>
    </source>
</evidence>
<dbReference type="PROSITE" id="PS01310">
    <property type="entry name" value="FXYD"/>
    <property type="match status" value="1"/>
</dbReference>
<evidence type="ECO:0000256" key="4">
    <source>
        <dbReference type="ARBA" id="ARBA00022692"/>
    </source>
</evidence>
<keyword evidence="5 8" id="KW-1133">Transmembrane helix</keyword>
<keyword evidence="3 8" id="KW-0813">Transport</keyword>
<keyword evidence="4 8" id="KW-0812">Transmembrane</keyword>
<name>A0A6S4IR45_CHACN</name>
<dbReference type="Pfam" id="PF02038">
    <property type="entry name" value="ATP1G1_PLM_MAT8"/>
    <property type="match status" value="1"/>
</dbReference>
<evidence type="ECO:0000256" key="8">
    <source>
        <dbReference type="RuleBase" id="RU364131"/>
    </source>
</evidence>
<dbReference type="Gene3D" id="1.20.5.780">
    <property type="entry name" value="Single helix bin"/>
    <property type="match status" value="1"/>
</dbReference>
<evidence type="ECO:0000256" key="1">
    <source>
        <dbReference type="ARBA" id="ARBA00004167"/>
    </source>
</evidence>
<evidence type="ECO:0000256" key="7">
    <source>
        <dbReference type="ARBA" id="ARBA00023136"/>
    </source>
</evidence>
<organism evidence="9">
    <name type="scientific">Chanos chanos</name>
    <name type="common">Milkfish</name>
    <name type="synonym">Mugil chanos</name>
    <dbReference type="NCBI Taxonomy" id="29144"/>
    <lineage>
        <taxon>Eukaryota</taxon>
        <taxon>Metazoa</taxon>
        <taxon>Chordata</taxon>
        <taxon>Craniata</taxon>
        <taxon>Vertebrata</taxon>
        <taxon>Euteleostomi</taxon>
        <taxon>Actinopterygii</taxon>
        <taxon>Neopterygii</taxon>
        <taxon>Teleostei</taxon>
        <taxon>Ostariophysi</taxon>
        <taxon>Gonorynchiformes</taxon>
        <taxon>Chanidae</taxon>
        <taxon>Chanos</taxon>
    </lineage>
</organism>
<sequence length="69" mass="7624">MRQFAALILLAVFCTFFCEAEANPFYYNYDRLRIGGLVFAGLLVGGGVGILVWNKCKSKNKKGDDASEI</sequence>
<dbReference type="GO" id="GO:0043269">
    <property type="term" value="P:regulation of monoatomic ion transport"/>
    <property type="evidence" value="ECO:0007669"/>
    <property type="project" value="InterPro"/>
</dbReference>
<dbReference type="InterPro" id="IPR000272">
    <property type="entry name" value="Ion-transport_regulator_FXYD"/>
</dbReference>
<comment type="similarity">
    <text evidence="2 8">Belongs to the FXYD family.</text>
</comment>
<keyword evidence="6 8" id="KW-0406">Ion transport</keyword>
<proteinExistence type="evidence at transcript level"/>
<dbReference type="PANTHER" id="PTHR14132:SF14">
    <property type="entry name" value="FXYD DOMAIN-CONTAINING ION TRANSPORT REGULATOR 5"/>
    <property type="match status" value="1"/>
</dbReference>